<organism evidence="2 3">
    <name type="scientific">Madurella fahalii</name>
    <dbReference type="NCBI Taxonomy" id="1157608"/>
    <lineage>
        <taxon>Eukaryota</taxon>
        <taxon>Fungi</taxon>
        <taxon>Dikarya</taxon>
        <taxon>Ascomycota</taxon>
        <taxon>Pezizomycotina</taxon>
        <taxon>Sordariomycetes</taxon>
        <taxon>Sordariomycetidae</taxon>
        <taxon>Sordariales</taxon>
        <taxon>Sordariales incertae sedis</taxon>
        <taxon>Madurella</taxon>
    </lineage>
</organism>
<accession>A0ABQ0GQN1</accession>
<reference evidence="2 3" key="1">
    <citation type="submission" date="2024-09" db="EMBL/GenBank/DDBJ databases">
        <title>Itraconazole resistance in Madurella fahalii resulting from another homologue of gene encoding cytochrome P450 14-alpha sterol demethylase (CYP51).</title>
        <authorList>
            <person name="Yoshioka I."/>
            <person name="Fahal A.H."/>
            <person name="Kaneko S."/>
            <person name="Yaguchi T."/>
        </authorList>
    </citation>
    <scope>NUCLEOTIDE SEQUENCE [LARGE SCALE GENOMIC DNA]</scope>
    <source>
        <strain evidence="2 3">IFM 68171</strain>
    </source>
</reference>
<dbReference type="RefSeq" id="XP_070921766.1">
    <property type="nucleotide sequence ID" value="XM_071065665.1"/>
</dbReference>
<dbReference type="PANTHER" id="PTHR10039">
    <property type="entry name" value="AMELOGENIN"/>
    <property type="match status" value="1"/>
</dbReference>
<feature type="region of interest" description="Disordered" evidence="1">
    <location>
        <begin position="452"/>
        <end position="475"/>
    </location>
</feature>
<dbReference type="Proteomes" id="UP001628179">
    <property type="component" value="Unassembled WGS sequence"/>
</dbReference>
<protein>
    <submittedName>
        <fullName evidence="2">Uncharacterized protein</fullName>
    </submittedName>
</protein>
<name>A0ABQ0GQN1_9PEZI</name>
<proteinExistence type="predicted"/>
<evidence type="ECO:0000313" key="3">
    <source>
        <dbReference type="Proteomes" id="UP001628179"/>
    </source>
</evidence>
<evidence type="ECO:0000313" key="2">
    <source>
        <dbReference type="EMBL" id="GAB1320036.1"/>
    </source>
</evidence>
<sequence length="739" mass="81978">MDLESITKKLTRCADGMFLWARLMISYLKCRALTPSKREIAISELDVPEGLEVMYERIFTQIAEAGKATLELAGKIFLWMLLSHRDLNSLELQDATISFTTEDMDEDSRDITDFLDTVITTCGGLVEQEMAAMRGGDSASVTLRFIHASVREYLSGSDTRELDRGPLFRGVLFLPSPSVANALLTRAASYWTIHLGGTELNTTSSKLAGVYTSLISVLNNLVTSPRAIMIWIEVCYIFRHAIRYGPLLSWSTELASSQLSLACITSLATSMRELGECLQKIAREWDYRLRVAPSCIWEEIGAFFPSKLGNPAMKVKPLLTLASSNTDISSEPINKISRLAHDGKRDVVLSVYPTRAFLGCYQDSQRREDIFSNDTYARGWVAKIEAFEGWERVLLYWLEFDDTGDHIYLVEQIRSSPIYVSVFDTQNPTRPFLVAQCLKWLRRLEAPYPSRDKKEFDVSNHPSESSKLRTDAPEASFERVADGDEAITYLAFTADGKSCVVNMKPLIRPLVFSVPESFLAASDWEDMHFHKAKEKAQPDAPTTPSENDKQALKAPDLGIFGSLLSHLPPVLSGNQQIEVHGEQLAEVTVANTGHAATLSLKATGSSAGGTVTLTRIPNRLGSSHVQPGVILPDTPDAPVRIVLDKGIETWNTLPHASSATNSRSDQFPLVVERSAQSFMMAFEESMQSESVKRTAAGKQVLERAAQEVFREIEDYVYLLDFEVMSGNIIPGGGRSGRAT</sequence>
<comment type="caution">
    <text evidence="2">The sequence shown here is derived from an EMBL/GenBank/DDBJ whole genome shotgun (WGS) entry which is preliminary data.</text>
</comment>
<gene>
    <name evidence="2" type="ORF">MFIFM68171_10246</name>
</gene>
<dbReference type="PANTHER" id="PTHR10039:SF15">
    <property type="entry name" value="NACHT DOMAIN-CONTAINING PROTEIN"/>
    <property type="match status" value="1"/>
</dbReference>
<dbReference type="GeneID" id="98180988"/>
<evidence type="ECO:0000256" key="1">
    <source>
        <dbReference type="SAM" id="MobiDB-lite"/>
    </source>
</evidence>
<dbReference type="EMBL" id="BAAFSV010000006">
    <property type="protein sequence ID" value="GAB1320036.1"/>
    <property type="molecule type" value="Genomic_DNA"/>
</dbReference>
<keyword evidence="3" id="KW-1185">Reference proteome</keyword>